<protein>
    <submittedName>
        <fullName evidence="2">Sulfotransferase</fullName>
    </submittedName>
</protein>
<dbReference type="SUPFAM" id="SSF52540">
    <property type="entry name" value="P-loop containing nucleoside triphosphate hydrolases"/>
    <property type="match status" value="1"/>
</dbReference>
<keyword evidence="1 2" id="KW-0808">Transferase</keyword>
<comment type="caution">
    <text evidence="2">The sequence shown here is derived from an EMBL/GenBank/DDBJ whole genome shotgun (WGS) entry which is preliminary data.</text>
</comment>
<dbReference type="PANTHER" id="PTHR12788">
    <property type="entry name" value="PROTEIN-TYROSINE SULFOTRANSFERASE 2"/>
    <property type="match status" value="1"/>
</dbReference>
<proteinExistence type="predicted"/>
<organism evidence="2 3">
    <name type="scientific">Sphingomonas baiyangensis</name>
    <dbReference type="NCBI Taxonomy" id="2572576"/>
    <lineage>
        <taxon>Bacteria</taxon>
        <taxon>Pseudomonadati</taxon>
        <taxon>Pseudomonadota</taxon>
        <taxon>Alphaproteobacteria</taxon>
        <taxon>Sphingomonadales</taxon>
        <taxon>Sphingomonadaceae</taxon>
        <taxon>Sphingomonas</taxon>
    </lineage>
</organism>
<gene>
    <name evidence="2" type="ORF">FBR43_10450</name>
</gene>
<dbReference type="AlphaFoldDB" id="A0A4U1L2M0"/>
<evidence type="ECO:0000313" key="2">
    <source>
        <dbReference type="EMBL" id="TKD51131.1"/>
    </source>
</evidence>
<dbReference type="PANTHER" id="PTHR12788:SF10">
    <property type="entry name" value="PROTEIN-TYROSINE SULFOTRANSFERASE"/>
    <property type="match status" value="1"/>
</dbReference>
<dbReference type="InterPro" id="IPR026634">
    <property type="entry name" value="TPST-like"/>
</dbReference>
<dbReference type="GO" id="GO:0008476">
    <property type="term" value="F:protein-tyrosine sulfotransferase activity"/>
    <property type="evidence" value="ECO:0007669"/>
    <property type="project" value="InterPro"/>
</dbReference>
<dbReference type="Proteomes" id="UP000309138">
    <property type="component" value="Unassembled WGS sequence"/>
</dbReference>
<dbReference type="Gene3D" id="3.40.50.300">
    <property type="entry name" value="P-loop containing nucleotide triphosphate hydrolases"/>
    <property type="match status" value="1"/>
</dbReference>
<dbReference type="Pfam" id="PF13469">
    <property type="entry name" value="Sulfotransfer_3"/>
    <property type="match status" value="1"/>
</dbReference>
<name>A0A4U1L2M0_9SPHN</name>
<accession>A0A4U1L2M0</accession>
<reference evidence="2 3" key="1">
    <citation type="submission" date="2019-04" db="EMBL/GenBank/DDBJ databases">
        <authorList>
            <person name="Yang Y."/>
            <person name="Wei D."/>
        </authorList>
    </citation>
    <scope>NUCLEOTIDE SEQUENCE [LARGE SCALE GENOMIC DNA]</scope>
    <source>
        <strain evidence="2 3">L-1-4w-11</strain>
    </source>
</reference>
<keyword evidence="3" id="KW-1185">Reference proteome</keyword>
<dbReference type="InterPro" id="IPR027417">
    <property type="entry name" value="P-loop_NTPase"/>
</dbReference>
<dbReference type="EMBL" id="SWKR01000002">
    <property type="protein sequence ID" value="TKD51131.1"/>
    <property type="molecule type" value="Genomic_DNA"/>
</dbReference>
<dbReference type="OrthoDB" id="9800698at2"/>
<evidence type="ECO:0000313" key="3">
    <source>
        <dbReference type="Proteomes" id="UP000309138"/>
    </source>
</evidence>
<sequence>MVASSSAIPAEKDIDLHQLNSGQTSVPPRYVFVGGLHRSGTSLVASLIAAAPGVAAIASAPVPEQEGVYLQGAIPHTARHGIPGSFALDPAQHLTEASACNRHEVAQRIAAEWAPWFVPADAPLRVEKSPVNLLRARLYQQLFPTSLFVFVVRHPLAVARATAKWSVSDEAALLDHWEAAHALLLGDLPFLHNYLVLRYEDLASDSTHEIARLSAFLGVALPAPDAPIANRNRDYAGPPAAAAGPVARRFGYGDDPLALAPPQVAMGAHYFRSALAGMAHRDAAGR</sequence>
<evidence type="ECO:0000256" key="1">
    <source>
        <dbReference type="ARBA" id="ARBA00022679"/>
    </source>
</evidence>